<evidence type="ECO:0000256" key="5">
    <source>
        <dbReference type="SAM" id="MobiDB-lite"/>
    </source>
</evidence>
<comment type="catalytic activity">
    <reaction evidence="1">
        <text>a beta-lactam + H2O = a substituted beta-amino acid</text>
        <dbReference type="Rhea" id="RHEA:20401"/>
        <dbReference type="ChEBI" id="CHEBI:15377"/>
        <dbReference type="ChEBI" id="CHEBI:35627"/>
        <dbReference type="ChEBI" id="CHEBI:140347"/>
        <dbReference type="EC" id="3.5.2.6"/>
    </reaction>
</comment>
<dbReference type="InterPro" id="IPR045155">
    <property type="entry name" value="Beta-lactam_cat"/>
</dbReference>
<dbReference type="GO" id="GO:0030655">
    <property type="term" value="P:beta-lactam antibiotic catabolic process"/>
    <property type="evidence" value="ECO:0007669"/>
    <property type="project" value="InterPro"/>
</dbReference>
<proteinExistence type="inferred from homology"/>
<evidence type="ECO:0000256" key="3">
    <source>
        <dbReference type="ARBA" id="ARBA00012865"/>
    </source>
</evidence>
<dbReference type="Pfam" id="PF13354">
    <property type="entry name" value="Beta-lactamase2"/>
    <property type="match status" value="1"/>
</dbReference>
<dbReference type="InterPro" id="IPR012338">
    <property type="entry name" value="Beta-lactam/transpept-like"/>
</dbReference>
<organism evidence="8 9">
    <name type="scientific">Stappia indica</name>
    <dbReference type="NCBI Taxonomy" id="538381"/>
    <lineage>
        <taxon>Bacteria</taxon>
        <taxon>Pseudomonadati</taxon>
        <taxon>Pseudomonadota</taxon>
        <taxon>Alphaproteobacteria</taxon>
        <taxon>Hyphomicrobiales</taxon>
        <taxon>Stappiaceae</taxon>
        <taxon>Stappia</taxon>
    </lineage>
</organism>
<dbReference type="PANTHER" id="PTHR35333">
    <property type="entry name" value="BETA-LACTAMASE"/>
    <property type="match status" value="1"/>
</dbReference>
<dbReference type="PANTHER" id="PTHR35333:SF3">
    <property type="entry name" value="BETA-LACTAMASE-TYPE TRANSPEPTIDASE FOLD CONTAINING PROTEIN"/>
    <property type="match status" value="1"/>
</dbReference>
<dbReference type="InterPro" id="IPR006311">
    <property type="entry name" value="TAT_signal"/>
</dbReference>
<evidence type="ECO:0000313" key="9">
    <source>
        <dbReference type="Proteomes" id="UP000219331"/>
    </source>
</evidence>
<keyword evidence="9" id="KW-1185">Reference proteome</keyword>
<dbReference type="OrthoDB" id="9784149at2"/>
<dbReference type="Proteomes" id="UP000219331">
    <property type="component" value="Unassembled WGS sequence"/>
</dbReference>
<protein>
    <recommendedName>
        <fullName evidence="3">beta-lactamase</fullName>
        <ecNumber evidence="3">3.5.2.6</ecNumber>
    </recommendedName>
    <alternativeName>
        <fullName evidence="4">Penicillinase</fullName>
    </alternativeName>
</protein>
<feature type="chain" id="PRO_5013103453" description="beta-lactamase" evidence="6">
    <location>
        <begin position="22"/>
        <end position="300"/>
    </location>
</feature>
<dbReference type="PRINTS" id="PR00118">
    <property type="entry name" value="BLACTAMASEA"/>
</dbReference>
<accession>A0A285SQC4</accession>
<feature type="domain" description="Beta-lactamase class A catalytic" evidence="7">
    <location>
        <begin position="57"/>
        <end position="273"/>
    </location>
</feature>
<evidence type="ECO:0000256" key="1">
    <source>
        <dbReference type="ARBA" id="ARBA00001526"/>
    </source>
</evidence>
<evidence type="ECO:0000259" key="7">
    <source>
        <dbReference type="Pfam" id="PF13354"/>
    </source>
</evidence>
<feature type="signal peptide" evidence="6">
    <location>
        <begin position="1"/>
        <end position="21"/>
    </location>
</feature>
<comment type="similarity">
    <text evidence="2">Belongs to the class-A beta-lactamase family.</text>
</comment>
<keyword evidence="6" id="KW-0732">Signal</keyword>
<dbReference type="EMBL" id="OBML01000006">
    <property type="protein sequence ID" value="SOC10422.1"/>
    <property type="molecule type" value="Genomic_DNA"/>
</dbReference>
<reference evidence="8 9" key="1">
    <citation type="submission" date="2017-08" db="EMBL/GenBank/DDBJ databases">
        <authorList>
            <person name="de Groot N.N."/>
        </authorList>
    </citation>
    <scope>NUCLEOTIDE SEQUENCE [LARGE SCALE GENOMIC DNA]</scope>
    <source>
        <strain evidence="8 9">USBA 352</strain>
    </source>
</reference>
<dbReference type="NCBIfam" id="NF033103">
    <property type="entry name" value="bla_class_A"/>
    <property type="match status" value="1"/>
</dbReference>
<dbReference type="Gene3D" id="3.40.710.10">
    <property type="entry name" value="DD-peptidase/beta-lactamase superfamily"/>
    <property type="match status" value="1"/>
</dbReference>
<dbReference type="GO" id="GO:0008800">
    <property type="term" value="F:beta-lactamase activity"/>
    <property type="evidence" value="ECO:0007669"/>
    <property type="project" value="UniProtKB-EC"/>
</dbReference>
<feature type="compositionally biased region" description="Basic and acidic residues" evidence="5">
    <location>
        <begin position="169"/>
        <end position="178"/>
    </location>
</feature>
<dbReference type="SUPFAM" id="SSF56601">
    <property type="entry name" value="beta-lactamase/transpeptidase-like"/>
    <property type="match status" value="1"/>
</dbReference>
<dbReference type="STRING" id="538381.GCA_001696535_02766"/>
<sequence>MFKLSRRQALAGSLLLAPTLAAGTTLVTMPARAGTADAADIEGRLAALESKQGGRLGIAIHDVASGQTFGNRLNERFLMASTFKLMLTAFVLARVDREEEQLDRRIPFTKRDLVSWSPGTEKHAGGPGLTVAELCEATMTLSDNTAANLLLKSFGGPAALTGFARSLGDETTRHDRTEPALNAHDGPDDERDTTTPAAMAETLRKLLFGDALSRRSRDRLTAWMVTNRTGDARLRAGFPADWLVGDKTGTSGKGHANDIGVAWPSGRGALIVTAYCEMPKAEAKARDATMAEIARIAASI</sequence>
<name>A0A285SQC4_9HYPH</name>
<dbReference type="RefSeq" id="WP_097175165.1">
    <property type="nucleotide sequence ID" value="NZ_OBML01000006.1"/>
</dbReference>
<evidence type="ECO:0000313" key="8">
    <source>
        <dbReference type="EMBL" id="SOC10422.1"/>
    </source>
</evidence>
<dbReference type="EC" id="3.5.2.6" evidence="3"/>
<dbReference type="AlphaFoldDB" id="A0A285SQC4"/>
<evidence type="ECO:0000256" key="2">
    <source>
        <dbReference type="ARBA" id="ARBA00009009"/>
    </source>
</evidence>
<feature type="region of interest" description="Disordered" evidence="5">
    <location>
        <begin position="169"/>
        <end position="194"/>
    </location>
</feature>
<evidence type="ECO:0000256" key="4">
    <source>
        <dbReference type="ARBA" id="ARBA00030171"/>
    </source>
</evidence>
<dbReference type="GO" id="GO:0046677">
    <property type="term" value="P:response to antibiotic"/>
    <property type="evidence" value="ECO:0007669"/>
    <property type="project" value="InterPro"/>
</dbReference>
<evidence type="ECO:0000256" key="6">
    <source>
        <dbReference type="SAM" id="SignalP"/>
    </source>
</evidence>
<dbReference type="PROSITE" id="PS51318">
    <property type="entry name" value="TAT"/>
    <property type="match status" value="1"/>
</dbReference>
<gene>
    <name evidence="8" type="ORF">SAMN05421512_106241</name>
</gene>
<dbReference type="InterPro" id="IPR000871">
    <property type="entry name" value="Beta-lactam_class-A"/>
</dbReference>